<dbReference type="Gene3D" id="3.30.1330.60">
    <property type="entry name" value="OmpA-like domain"/>
    <property type="match status" value="1"/>
</dbReference>
<dbReference type="RefSeq" id="WP_090696499.1">
    <property type="nucleotide sequence ID" value="NZ_FOSP01000001.1"/>
</dbReference>
<evidence type="ECO:0000313" key="2">
    <source>
        <dbReference type="EMBL" id="SFK16748.1"/>
    </source>
</evidence>
<keyword evidence="3" id="KW-1185">Reference proteome</keyword>
<accession>A0A1I3XAV9</accession>
<reference evidence="3" key="1">
    <citation type="submission" date="2016-10" db="EMBL/GenBank/DDBJ databases">
        <authorList>
            <person name="Varghese N."/>
            <person name="Submissions S."/>
        </authorList>
    </citation>
    <scope>NUCLEOTIDE SEQUENCE [LARGE SCALE GENOMIC DNA]</scope>
    <source>
        <strain evidence="3">Nm69</strain>
    </source>
</reference>
<keyword evidence="1" id="KW-0812">Transmembrane</keyword>
<sequence>MTQIGSKTQSKSVRFITRKRVGISLTVIVALIALFGLLGYFWLPGYAKSQLELHLSELLERPVSVHAIEFKPYTLELSVHGFQIGERKDSADTNETFVSFDELYIDISSESITQFAPVISTITLDTLRVRLSREGEGQFNFSDLIEKFSRPTEDDEAQPALFSVSNIILKNGHIEWVDHFKKNHQNISEINFAIPFVANLDKMKANWIEPHFNAKINGAPISLEGKLRPFTDKREATLSLNLDNINLMSLDEYVPFPVGIRLISGYFKSNLTLAFTQFNEETPAITLSGETELKQVTVQNESVQTPYQFDLGNLHLRLNQYDLTGQKPSRLGLHLGDIALSPLSSPLTDKKEAALSLQKVTVNELLLDMSARNVALNTITLDGLTGVVNREIDGTINLAKFFTASDADEFFTPTNDAPDVHTLLIPKPDRKPSYQEFEARLNLAASQETSPEAPQTGASVIPVPDRKPLYKEGIAVQIEDEQDESQNASWLVQIKQLKLNAAAIQYADLSLPDVAPMVIDPLDLSVENIDISGTKPLDLKLDARVNQHGSIEADGLLAWSPLAVNLNLNLDAVDLVSLQGWAGDILNVLLTSGDLSFQGAVKADGEPLLVAVSGDGQLGNFNIFDPETARDLLRWKNLDINGLDFANEPLKVNIDTVKLGNFFARVMLLPNGELNLKQILRQDETAALEDNQAQTDVAATGKTLEKETMPLHIGKVMLQQGNVDFQDRFVQPNYHANLTGLAGQIGPIHSTQTGTIDIKGAIDRTAPLEIRGKIEPFGSELLLDIIAKAKEIDLPQFSPYSGKYVGYAIEKGKLSVDIHYHIEQGTLTAENNVFLDQFTLGDRVESEEAVSVPLKLAIALLKNRRGEIDIHLPIKGSIDDPQFSLGDIILDAFINLITRAVTAPFALLGSMFGEGEELSEIIFSPGLASIETEAESRLQALSEILKDRPALRLEIAGHVDPVNDHEGLKHAILQRKVKAQKLAAETQKGHTAGSLENVKLTPDEYSNFLEIVYKETDFEKPTNFFGFTKSLPDEDMERLLLEHIEVSEDDMQELAHDRAVAAQSWLLNKGEISGDRLFVLGMQKTKESEGNAGNRVEFILK</sequence>
<evidence type="ECO:0000313" key="3">
    <source>
        <dbReference type="Proteomes" id="UP000199533"/>
    </source>
</evidence>
<dbReference type="Proteomes" id="UP000199533">
    <property type="component" value="Unassembled WGS sequence"/>
</dbReference>
<protein>
    <submittedName>
        <fullName evidence="2">Uncharacterized protein involved in outer membrane biogenesis</fullName>
    </submittedName>
</protein>
<dbReference type="InterPro" id="IPR052894">
    <property type="entry name" value="AsmA-related"/>
</dbReference>
<keyword evidence="1" id="KW-1133">Transmembrane helix</keyword>
<dbReference type="GO" id="GO:0005886">
    <property type="term" value="C:plasma membrane"/>
    <property type="evidence" value="ECO:0007669"/>
    <property type="project" value="TreeGrafter"/>
</dbReference>
<dbReference type="InterPro" id="IPR036737">
    <property type="entry name" value="OmpA-like_sf"/>
</dbReference>
<dbReference type="PANTHER" id="PTHR30441:SF8">
    <property type="entry name" value="DUF748 DOMAIN-CONTAINING PROTEIN"/>
    <property type="match status" value="1"/>
</dbReference>
<name>A0A1I3XAV9_9PROT</name>
<dbReference type="STRING" id="52441.SAMN05216302_1001205"/>
<dbReference type="Pfam" id="PF05359">
    <property type="entry name" value="DUF748"/>
    <property type="match status" value="1"/>
</dbReference>
<dbReference type="OrthoDB" id="9757969at2"/>
<keyword evidence="1" id="KW-0472">Membrane</keyword>
<dbReference type="EMBL" id="FOSP01000001">
    <property type="protein sequence ID" value="SFK16748.1"/>
    <property type="molecule type" value="Genomic_DNA"/>
</dbReference>
<organism evidence="2 3">
    <name type="scientific">Nitrosomonas aestuarii</name>
    <dbReference type="NCBI Taxonomy" id="52441"/>
    <lineage>
        <taxon>Bacteria</taxon>
        <taxon>Pseudomonadati</taxon>
        <taxon>Pseudomonadota</taxon>
        <taxon>Betaproteobacteria</taxon>
        <taxon>Nitrosomonadales</taxon>
        <taxon>Nitrosomonadaceae</taxon>
        <taxon>Nitrosomonas</taxon>
    </lineage>
</organism>
<dbReference type="PANTHER" id="PTHR30441">
    <property type="entry name" value="DUF748 DOMAIN-CONTAINING PROTEIN"/>
    <property type="match status" value="1"/>
</dbReference>
<dbReference type="InterPro" id="IPR008023">
    <property type="entry name" value="DUF748"/>
</dbReference>
<feature type="transmembrane region" description="Helical" evidence="1">
    <location>
        <begin position="21"/>
        <end position="43"/>
    </location>
</feature>
<proteinExistence type="predicted"/>
<dbReference type="GO" id="GO:0090313">
    <property type="term" value="P:regulation of protein targeting to membrane"/>
    <property type="evidence" value="ECO:0007669"/>
    <property type="project" value="TreeGrafter"/>
</dbReference>
<gene>
    <name evidence="2" type="ORF">SAMN05216302_1001205</name>
</gene>
<dbReference type="AlphaFoldDB" id="A0A1I3XAV9"/>
<evidence type="ECO:0000256" key="1">
    <source>
        <dbReference type="SAM" id="Phobius"/>
    </source>
</evidence>